<name>R0LHN4_ANAPL</name>
<accession>R0LHN4</accession>
<organism evidence="1 2">
    <name type="scientific">Anas platyrhynchos</name>
    <name type="common">Mallard</name>
    <name type="synonym">Anas boschas</name>
    <dbReference type="NCBI Taxonomy" id="8839"/>
    <lineage>
        <taxon>Eukaryota</taxon>
        <taxon>Metazoa</taxon>
        <taxon>Chordata</taxon>
        <taxon>Craniata</taxon>
        <taxon>Vertebrata</taxon>
        <taxon>Euteleostomi</taxon>
        <taxon>Archelosauria</taxon>
        <taxon>Archosauria</taxon>
        <taxon>Dinosauria</taxon>
        <taxon>Saurischia</taxon>
        <taxon>Theropoda</taxon>
        <taxon>Coelurosauria</taxon>
        <taxon>Aves</taxon>
        <taxon>Neognathae</taxon>
        <taxon>Galloanserae</taxon>
        <taxon>Anseriformes</taxon>
        <taxon>Anatidae</taxon>
        <taxon>Anatinae</taxon>
        <taxon>Anas</taxon>
    </lineage>
</organism>
<gene>
    <name evidence="1" type="ORF">Anapl_02134</name>
</gene>
<dbReference type="EMBL" id="KB742711">
    <property type="protein sequence ID" value="EOB05209.1"/>
    <property type="molecule type" value="Genomic_DNA"/>
</dbReference>
<keyword evidence="2" id="KW-1185">Reference proteome</keyword>
<protein>
    <submittedName>
        <fullName evidence="1">Uncharacterized protein</fullName>
    </submittedName>
</protein>
<sequence>MSLLYSGTSGSCPSQLERQLRLTKMGHLKMHLEISSSFKESTNYFVKHVIEGLSQKACNDHIGQLTHSVKQCIGSWRAHGGTAEQESQPGFVISQLY</sequence>
<dbReference type="AlphaFoldDB" id="R0LHN4"/>
<reference evidence="2" key="1">
    <citation type="journal article" date="2013" name="Nat. Genet.">
        <title>The duck genome and transcriptome provide insight into an avian influenza virus reservoir species.</title>
        <authorList>
            <person name="Huang Y."/>
            <person name="Li Y."/>
            <person name="Burt D.W."/>
            <person name="Chen H."/>
            <person name="Zhang Y."/>
            <person name="Qian W."/>
            <person name="Kim H."/>
            <person name="Gan S."/>
            <person name="Zhao Y."/>
            <person name="Li J."/>
            <person name="Yi K."/>
            <person name="Feng H."/>
            <person name="Zhu P."/>
            <person name="Li B."/>
            <person name="Liu Q."/>
            <person name="Fairley S."/>
            <person name="Magor K.E."/>
            <person name="Du Z."/>
            <person name="Hu X."/>
            <person name="Goodman L."/>
            <person name="Tafer H."/>
            <person name="Vignal A."/>
            <person name="Lee T."/>
            <person name="Kim K.W."/>
            <person name="Sheng Z."/>
            <person name="An Y."/>
            <person name="Searle S."/>
            <person name="Herrero J."/>
            <person name="Groenen M.A."/>
            <person name="Crooijmans R.P."/>
            <person name="Faraut T."/>
            <person name="Cai Q."/>
            <person name="Webster R.G."/>
            <person name="Aldridge J.R."/>
            <person name="Warren W.C."/>
            <person name="Bartschat S."/>
            <person name="Kehr S."/>
            <person name="Marz M."/>
            <person name="Stadler P.F."/>
            <person name="Smith J."/>
            <person name="Kraus R.H."/>
            <person name="Zhao Y."/>
            <person name="Ren L."/>
            <person name="Fei J."/>
            <person name="Morisson M."/>
            <person name="Kaiser P."/>
            <person name="Griffin D.K."/>
            <person name="Rao M."/>
            <person name="Pitel F."/>
            <person name="Wang J."/>
            <person name="Li N."/>
        </authorList>
    </citation>
    <scope>NUCLEOTIDE SEQUENCE [LARGE SCALE GENOMIC DNA]</scope>
</reference>
<dbReference type="Proteomes" id="UP000296049">
    <property type="component" value="Unassembled WGS sequence"/>
</dbReference>
<evidence type="ECO:0000313" key="2">
    <source>
        <dbReference type="Proteomes" id="UP000296049"/>
    </source>
</evidence>
<evidence type="ECO:0000313" key="1">
    <source>
        <dbReference type="EMBL" id="EOB05209.1"/>
    </source>
</evidence>
<proteinExistence type="predicted"/>